<dbReference type="AlphaFoldDB" id="A0A4R3MZK0"/>
<dbReference type="OrthoDB" id="5459171at2"/>
<evidence type="ECO:0000256" key="1">
    <source>
        <dbReference type="SAM" id="MobiDB-lite"/>
    </source>
</evidence>
<dbReference type="Proteomes" id="UP000295717">
    <property type="component" value="Unassembled WGS sequence"/>
</dbReference>
<keyword evidence="2" id="KW-0472">Membrane</keyword>
<evidence type="ECO:0000256" key="2">
    <source>
        <dbReference type="SAM" id="Phobius"/>
    </source>
</evidence>
<feature type="transmembrane region" description="Helical" evidence="2">
    <location>
        <begin position="261"/>
        <end position="282"/>
    </location>
</feature>
<keyword evidence="2" id="KW-1133">Transmembrane helix</keyword>
<feature type="compositionally biased region" description="Polar residues" evidence="1">
    <location>
        <begin position="116"/>
        <end position="125"/>
    </location>
</feature>
<keyword evidence="4" id="KW-1185">Reference proteome</keyword>
<proteinExistence type="predicted"/>
<dbReference type="InterPro" id="IPR019621">
    <property type="entry name" value="DUF2491"/>
</dbReference>
<feature type="compositionally biased region" description="Polar residues" evidence="1">
    <location>
        <begin position="144"/>
        <end position="153"/>
    </location>
</feature>
<sequence length="507" mass="54638">MTGRPVSLAFSLALLVAFTVGWATPSDSWAKSKSSSSSGGYSRPSSGRTPSTRAISAPRSRTPSTSGGYSRPRSDSASTSYAIRGGESDRALARRASKQALDAFRASTQPPPETLSRPQTSTPATVSAPRRPSTAGISYPRQPSAWTGSRSWTGGQAAAPVARQAAASFSPWSAALLWGLLESVSRPGHAEFFYHHAEDPGYRAWRAEAEKQARDDPQIARQLAALDSRLAGMSGPRDPDYPPPIVEPAVEPPAQTESFPYGALLAALFLLLLGALVTILIWRKFFGDVAKRRSGAPARAARQPYRPNWFRVGMTLPVDPSLFILAAPYSAIQAPEAATASGLLSVETVGEAVCEGLTWYRLYVSGGNSFFQVHLDARGNPDECRYFSLLDEVTPADAAEWGVWLDEAEGLIGWPEFETKDGRLYQRLWSAGERRVAPRAIHETLETGEGSAPRRRQQAMLYARSTGAVPPAPPTDYLLVSAVDQEDAAWVTIHTGIDLPIASLQLS</sequence>
<name>A0A4R3MZK0_9GAMM</name>
<dbReference type="RefSeq" id="WP_132976537.1">
    <property type="nucleotide sequence ID" value="NZ_SMAO01000003.1"/>
</dbReference>
<organism evidence="3 4">
    <name type="scientific">Thiobaca trueperi</name>
    <dbReference type="NCBI Taxonomy" id="127458"/>
    <lineage>
        <taxon>Bacteria</taxon>
        <taxon>Pseudomonadati</taxon>
        <taxon>Pseudomonadota</taxon>
        <taxon>Gammaproteobacteria</taxon>
        <taxon>Chromatiales</taxon>
        <taxon>Chromatiaceae</taxon>
        <taxon>Thiobaca</taxon>
    </lineage>
</organism>
<feature type="compositionally biased region" description="Low complexity" evidence="1">
    <location>
        <begin position="26"/>
        <end position="53"/>
    </location>
</feature>
<keyword evidence="2" id="KW-0812">Transmembrane</keyword>
<dbReference type="EMBL" id="SMAO01000003">
    <property type="protein sequence ID" value="TCT22138.1"/>
    <property type="molecule type" value="Genomic_DNA"/>
</dbReference>
<evidence type="ECO:0000313" key="3">
    <source>
        <dbReference type="EMBL" id="TCT22138.1"/>
    </source>
</evidence>
<feature type="region of interest" description="Disordered" evidence="1">
    <location>
        <begin position="26"/>
        <end position="153"/>
    </location>
</feature>
<protein>
    <submittedName>
        <fullName evidence="3">Uncharacterized protein DUF2491</fullName>
    </submittedName>
</protein>
<accession>A0A4R3MZK0</accession>
<reference evidence="3 4" key="1">
    <citation type="submission" date="2019-03" db="EMBL/GenBank/DDBJ databases">
        <title>Genomic Encyclopedia of Type Strains, Phase IV (KMG-IV): sequencing the most valuable type-strain genomes for metagenomic binning, comparative biology and taxonomic classification.</title>
        <authorList>
            <person name="Goeker M."/>
        </authorList>
    </citation>
    <scope>NUCLEOTIDE SEQUENCE [LARGE SCALE GENOMIC DNA]</scope>
    <source>
        <strain evidence="3 4">DSM 13587</strain>
    </source>
</reference>
<feature type="compositionally biased region" description="Polar residues" evidence="1">
    <location>
        <begin position="59"/>
        <end position="68"/>
    </location>
</feature>
<comment type="caution">
    <text evidence="3">The sequence shown here is derived from an EMBL/GenBank/DDBJ whole genome shotgun (WGS) entry which is preliminary data.</text>
</comment>
<evidence type="ECO:0000313" key="4">
    <source>
        <dbReference type="Proteomes" id="UP000295717"/>
    </source>
</evidence>
<gene>
    <name evidence="3" type="ORF">EDC35_103237</name>
</gene>
<dbReference type="Pfam" id="PF10679">
    <property type="entry name" value="DUF2491"/>
    <property type="match status" value="1"/>
</dbReference>